<name>A0AAJ0HGG5_9PEZI</name>
<feature type="compositionally biased region" description="Basic and acidic residues" evidence="6">
    <location>
        <begin position="410"/>
        <end position="424"/>
    </location>
</feature>
<dbReference type="Proteomes" id="UP001275084">
    <property type="component" value="Unassembled WGS sequence"/>
</dbReference>
<evidence type="ECO:0000256" key="1">
    <source>
        <dbReference type="ARBA" id="ARBA00004141"/>
    </source>
</evidence>
<evidence type="ECO:0000256" key="6">
    <source>
        <dbReference type="SAM" id="MobiDB-lite"/>
    </source>
</evidence>
<accession>A0AAJ0HGG5</accession>
<reference evidence="9" key="2">
    <citation type="submission" date="2023-06" db="EMBL/GenBank/DDBJ databases">
        <authorList>
            <consortium name="Lawrence Berkeley National Laboratory"/>
            <person name="Haridas S."/>
            <person name="Hensen N."/>
            <person name="Bonometti L."/>
            <person name="Westerberg I."/>
            <person name="Brannstrom I.O."/>
            <person name="Guillou S."/>
            <person name="Cros-Aarteil S."/>
            <person name="Calhoun S."/>
            <person name="Kuo A."/>
            <person name="Mondo S."/>
            <person name="Pangilinan J."/>
            <person name="Riley R."/>
            <person name="Labutti K."/>
            <person name="Andreopoulos B."/>
            <person name="Lipzen A."/>
            <person name="Chen C."/>
            <person name="Yanf M."/>
            <person name="Daum C."/>
            <person name="Ng V."/>
            <person name="Clum A."/>
            <person name="Steindorff A."/>
            <person name="Ohm R."/>
            <person name="Martin F."/>
            <person name="Silar P."/>
            <person name="Natvig D."/>
            <person name="Lalanne C."/>
            <person name="Gautier V."/>
            <person name="Ament-Velasquez S.L."/>
            <person name="Kruys A."/>
            <person name="Hutchinson M.I."/>
            <person name="Powell A.J."/>
            <person name="Barry K."/>
            <person name="Miller A.N."/>
            <person name="Grigoriev I.V."/>
            <person name="Debuchy R."/>
            <person name="Gladieux P."/>
            <person name="Thoren M.H."/>
            <person name="Johannesson H."/>
        </authorList>
    </citation>
    <scope>NUCLEOTIDE SEQUENCE</scope>
    <source>
        <strain evidence="9">CBS 955.72</strain>
    </source>
</reference>
<dbReference type="InterPro" id="IPR052337">
    <property type="entry name" value="SAT4-like"/>
</dbReference>
<proteinExistence type="inferred from homology"/>
<reference evidence="9" key="1">
    <citation type="journal article" date="2023" name="Mol. Phylogenet. Evol.">
        <title>Genome-scale phylogeny and comparative genomics of the fungal order Sordariales.</title>
        <authorList>
            <person name="Hensen N."/>
            <person name="Bonometti L."/>
            <person name="Westerberg I."/>
            <person name="Brannstrom I.O."/>
            <person name="Guillou S."/>
            <person name="Cros-Aarteil S."/>
            <person name="Calhoun S."/>
            <person name="Haridas S."/>
            <person name="Kuo A."/>
            <person name="Mondo S."/>
            <person name="Pangilinan J."/>
            <person name="Riley R."/>
            <person name="LaButti K."/>
            <person name="Andreopoulos B."/>
            <person name="Lipzen A."/>
            <person name="Chen C."/>
            <person name="Yan M."/>
            <person name="Daum C."/>
            <person name="Ng V."/>
            <person name="Clum A."/>
            <person name="Steindorff A."/>
            <person name="Ohm R.A."/>
            <person name="Martin F."/>
            <person name="Silar P."/>
            <person name="Natvig D.O."/>
            <person name="Lalanne C."/>
            <person name="Gautier V."/>
            <person name="Ament-Velasquez S.L."/>
            <person name="Kruys A."/>
            <person name="Hutchinson M.I."/>
            <person name="Powell A.J."/>
            <person name="Barry K."/>
            <person name="Miller A.N."/>
            <person name="Grigoriev I.V."/>
            <person name="Debuchy R."/>
            <person name="Gladieux P."/>
            <person name="Hiltunen Thoren M."/>
            <person name="Johannesson H."/>
        </authorList>
    </citation>
    <scope>NUCLEOTIDE SEQUENCE</scope>
    <source>
        <strain evidence="9">CBS 955.72</strain>
    </source>
</reference>
<gene>
    <name evidence="9" type="ORF">B0T25DRAFT_541413</name>
</gene>
<evidence type="ECO:0000256" key="4">
    <source>
        <dbReference type="ARBA" id="ARBA00023136"/>
    </source>
</evidence>
<evidence type="ECO:0000313" key="9">
    <source>
        <dbReference type="EMBL" id="KAK3352213.1"/>
    </source>
</evidence>
<dbReference type="PANTHER" id="PTHR33048:SF47">
    <property type="entry name" value="INTEGRAL MEMBRANE PROTEIN-RELATED"/>
    <property type="match status" value="1"/>
</dbReference>
<dbReference type="GO" id="GO:0016020">
    <property type="term" value="C:membrane"/>
    <property type="evidence" value="ECO:0007669"/>
    <property type="project" value="UniProtKB-SubCell"/>
</dbReference>
<feature type="transmembrane region" description="Helical" evidence="7">
    <location>
        <begin position="139"/>
        <end position="161"/>
    </location>
</feature>
<comment type="subcellular location">
    <subcellularLocation>
        <location evidence="1">Membrane</location>
        <topology evidence="1">Multi-pass membrane protein</topology>
    </subcellularLocation>
</comment>
<evidence type="ECO:0000313" key="10">
    <source>
        <dbReference type="Proteomes" id="UP001275084"/>
    </source>
</evidence>
<sequence>MATPTQRSRQCARTGNCRGAQIWTGYPFGQPFHISILDGSQAPVNRSKRQSRDTMEDRGPTVVAVIATLQALAWLSVALRLCVRYLLIKRRLWWDDVLLAIAMVPVTVHAALQISTTKFGLGLHISDADLSGLPTMGYLLWWSAPAFNLSHMLIKFSYLAFYLCLMPDRRSRFIVYAGIVFVGAVGVTFTTLAIFMCTPIQRGWDKSVPGTCVDEQSYLFSNSAFNMATDVIVFVMPIPTLWSLQLPLRQRLVLMATFTCGAVILVASIVRMYNIYKFAVPPSQDPTWDIAPLIIWSEIEVQLAIILSCSAAFKALAQWLFPGFMDGLASGSSRKTRKATRTAGETHNGYVLQSRDKTVFRTVIEAGATPSHTQQHDGESVDSRENIVHGAAASAGWPPRMETTISVHSSKRDSADEGPVKKAPDFLFVAT</sequence>
<comment type="similarity">
    <text evidence="5">Belongs to the SAT4 family.</text>
</comment>
<evidence type="ECO:0000256" key="2">
    <source>
        <dbReference type="ARBA" id="ARBA00022692"/>
    </source>
</evidence>
<protein>
    <recommendedName>
        <fullName evidence="8">Rhodopsin domain-containing protein</fullName>
    </recommendedName>
</protein>
<dbReference type="PANTHER" id="PTHR33048">
    <property type="entry name" value="PTH11-LIKE INTEGRAL MEMBRANE PROTEIN (AFU_ORTHOLOGUE AFUA_5G11245)"/>
    <property type="match status" value="1"/>
</dbReference>
<keyword evidence="4 7" id="KW-0472">Membrane</keyword>
<evidence type="ECO:0000259" key="8">
    <source>
        <dbReference type="Pfam" id="PF20684"/>
    </source>
</evidence>
<feature type="transmembrane region" description="Helical" evidence="7">
    <location>
        <begin position="173"/>
        <end position="196"/>
    </location>
</feature>
<dbReference type="Pfam" id="PF20684">
    <property type="entry name" value="Fung_rhodopsin"/>
    <property type="match status" value="1"/>
</dbReference>
<evidence type="ECO:0000256" key="5">
    <source>
        <dbReference type="ARBA" id="ARBA00038359"/>
    </source>
</evidence>
<evidence type="ECO:0000256" key="3">
    <source>
        <dbReference type="ARBA" id="ARBA00022989"/>
    </source>
</evidence>
<organism evidence="9 10">
    <name type="scientific">Lasiosphaeria hispida</name>
    <dbReference type="NCBI Taxonomy" id="260671"/>
    <lineage>
        <taxon>Eukaryota</taxon>
        <taxon>Fungi</taxon>
        <taxon>Dikarya</taxon>
        <taxon>Ascomycota</taxon>
        <taxon>Pezizomycotina</taxon>
        <taxon>Sordariomycetes</taxon>
        <taxon>Sordariomycetidae</taxon>
        <taxon>Sordariales</taxon>
        <taxon>Lasiosphaeriaceae</taxon>
        <taxon>Lasiosphaeria</taxon>
    </lineage>
</organism>
<evidence type="ECO:0000256" key="7">
    <source>
        <dbReference type="SAM" id="Phobius"/>
    </source>
</evidence>
<dbReference type="AlphaFoldDB" id="A0AAJ0HGG5"/>
<feature type="transmembrane region" description="Helical" evidence="7">
    <location>
        <begin position="61"/>
        <end position="81"/>
    </location>
</feature>
<feature type="transmembrane region" description="Helical" evidence="7">
    <location>
        <begin position="93"/>
        <end position="112"/>
    </location>
</feature>
<keyword evidence="10" id="KW-1185">Reference proteome</keyword>
<keyword evidence="3 7" id="KW-1133">Transmembrane helix</keyword>
<dbReference type="EMBL" id="JAUIQD010000004">
    <property type="protein sequence ID" value="KAK3352213.1"/>
    <property type="molecule type" value="Genomic_DNA"/>
</dbReference>
<feature type="domain" description="Rhodopsin" evidence="8">
    <location>
        <begin position="79"/>
        <end position="317"/>
    </location>
</feature>
<feature type="transmembrane region" description="Helical" evidence="7">
    <location>
        <begin position="224"/>
        <end position="245"/>
    </location>
</feature>
<feature type="region of interest" description="Disordered" evidence="6">
    <location>
        <begin position="390"/>
        <end position="424"/>
    </location>
</feature>
<feature type="transmembrane region" description="Helical" evidence="7">
    <location>
        <begin position="252"/>
        <end position="273"/>
    </location>
</feature>
<dbReference type="InterPro" id="IPR049326">
    <property type="entry name" value="Rhodopsin_dom_fungi"/>
</dbReference>
<keyword evidence="2 7" id="KW-0812">Transmembrane</keyword>
<comment type="caution">
    <text evidence="9">The sequence shown here is derived from an EMBL/GenBank/DDBJ whole genome shotgun (WGS) entry which is preliminary data.</text>
</comment>